<keyword evidence="3" id="KW-1185">Reference proteome</keyword>
<dbReference type="STRING" id="758825.SAMN02982985_04946"/>
<dbReference type="Proteomes" id="UP000199470">
    <property type="component" value="Unassembled WGS sequence"/>
</dbReference>
<sequence>MYQFFFALMLALLAGRAVADCAPLRFAYTDKEVLPYYVGAGAEVAEPPGAAVELMREAAAKAGCPLSLQRLPTGRLLASLDAGTIDAMLTYAPEVVGARPNVVYPLDRAGRPDPARGMRLYTMVFVRAADGLPRGGAPAELLRGRVVGLSQGAQHIKLLRGLGLTVDDGAANPALNFEKLKLGRIDAFAIALGAPDEMDALLAVRYGGRFVRLDKPLLRPGSWLVFSKDYYEGNRRQVEALWQWIGANSSLRIGALSRKYTGRLSRMPDRSLVTTD</sequence>
<dbReference type="OrthoDB" id="9130312at2"/>
<dbReference type="EMBL" id="FOTW01000028">
    <property type="protein sequence ID" value="SFM68697.1"/>
    <property type="molecule type" value="Genomic_DNA"/>
</dbReference>
<dbReference type="Gene3D" id="3.40.190.10">
    <property type="entry name" value="Periplasmic binding protein-like II"/>
    <property type="match status" value="2"/>
</dbReference>
<dbReference type="AlphaFoldDB" id="A0A1I4SWD8"/>
<reference evidence="2 3" key="1">
    <citation type="submission" date="2016-10" db="EMBL/GenBank/DDBJ databases">
        <authorList>
            <person name="de Groot N.N."/>
        </authorList>
    </citation>
    <scope>NUCLEOTIDE SEQUENCE [LARGE SCALE GENOMIC DNA]</scope>
    <source>
        <strain evidence="2 3">ATCC 43154</strain>
    </source>
</reference>
<evidence type="ECO:0000256" key="1">
    <source>
        <dbReference type="SAM" id="SignalP"/>
    </source>
</evidence>
<keyword evidence="1" id="KW-0732">Signal</keyword>
<feature type="signal peptide" evidence="1">
    <location>
        <begin position="1"/>
        <end position="19"/>
    </location>
</feature>
<dbReference type="RefSeq" id="WP_093390369.1">
    <property type="nucleotide sequence ID" value="NZ_FOTW01000028.1"/>
</dbReference>
<evidence type="ECO:0000313" key="3">
    <source>
        <dbReference type="Proteomes" id="UP000199470"/>
    </source>
</evidence>
<feature type="chain" id="PRO_5011659067" description="ABC-type amino acid transport substrate-binding protein" evidence="1">
    <location>
        <begin position="20"/>
        <end position="276"/>
    </location>
</feature>
<gene>
    <name evidence="2" type="ORF">SAMN02982985_04946</name>
</gene>
<proteinExistence type="predicted"/>
<protein>
    <recommendedName>
        <fullName evidence="4">ABC-type amino acid transport substrate-binding protein</fullName>
    </recommendedName>
</protein>
<accession>A0A1I4SWD8</accession>
<dbReference type="SUPFAM" id="SSF53850">
    <property type="entry name" value="Periplasmic binding protein-like II"/>
    <property type="match status" value="1"/>
</dbReference>
<evidence type="ECO:0000313" key="2">
    <source>
        <dbReference type="EMBL" id="SFM68697.1"/>
    </source>
</evidence>
<evidence type="ECO:0008006" key="4">
    <source>
        <dbReference type="Google" id="ProtNLM"/>
    </source>
</evidence>
<name>A0A1I4SWD8_9BURK</name>
<organism evidence="2 3">
    <name type="scientific">Rugamonas rubra</name>
    <dbReference type="NCBI Taxonomy" id="758825"/>
    <lineage>
        <taxon>Bacteria</taxon>
        <taxon>Pseudomonadati</taxon>
        <taxon>Pseudomonadota</taxon>
        <taxon>Betaproteobacteria</taxon>
        <taxon>Burkholderiales</taxon>
        <taxon>Oxalobacteraceae</taxon>
        <taxon>Telluria group</taxon>
        <taxon>Rugamonas</taxon>
    </lineage>
</organism>